<protein>
    <submittedName>
        <fullName evidence="1">FAD-binding domain-containing protein</fullName>
    </submittedName>
</protein>
<evidence type="ECO:0000313" key="2">
    <source>
        <dbReference type="Proteomes" id="UP001497680"/>
    </source>
</evidence>
<name>A0ACC0DKI8_9PEZI</name>
<comment type="caution">
    <text evidence="1">The sequence shown here is derived from an EMBL/GenBank/DDBJ whole genome shotgun (WGS) entry which is preliminary data.</text>
</comment>
<reference evidence="1 2" key="1">
    <citation type="journal article" date="2022" name="New Phytol.">
        <title>Ecological generalism drives hyperdiversity of secondary metabolite gene clusters in xylarialean endophytes.</title>
        <authorList>
            <person name="Franco M.E.E."/>
            <person name="Wisecaver J.H."/>
            <person name="Arnold A.E."/>
            <person name="Ju Y.M."/>
            <person name="Slot J.C."/>
            <person name="Ahrendt S."/>
            <person name="Moore L.P."/>
            <person name="Eastman K.E."/>
            <person name="Scott K."/>
            <person name="Konkel Z."/>
            <person name="Mondo S.J."/>
            <person name="Kuo A."/>
            <person name="Hayes R.D."/>
            <person name="Haridas S."/>
            <person name="Andreopoulos B."/>
            <person name="Riley R."/>
            <person name="LaButti K."/>
            <person name="Pangilinan J."/>
            <person name="Lipzen A."/>
            <person name="Amirebrahimi M."/>
            <person name="Yan J."/>
            <person name="Adam C."/>
            <person name="Keymanesh K."/>
            <person name="Ng V."/>
            <person name="Louie K."/>
            <person name="Northen T."/>
            <person name="Drula E."/>
            <person name="Henrissat B."/>
            <person name="Hsieh H.M."/>
            <person name="Youens-Clark K."/>
            <person name="Lutzoni F."/>
            <person name="Miadlikowska J."/>
            <person name="Eastwood D.C."/>
            <person name="Hamelin R.C."/>
            <person name="Grigoriev I.V."/>
            <person name="U'Ren J.M."/>
        </authorList>
    </citation>
    <scope>NUCLEOTIDE SEQUENCE [LARGE SCALE GENOMIC DNA]</scope>
    <source>
        <strain evidence="1 2">ER1909</strain>
    </source>
</reference>
<gene>
    <name evidence="1" type="ORF">F4821DRAFT_222496</name>
</gene>
<proteinExistence type="predicted"/>
<dbReference type="EMBL" id="MU394281">
    <property type="protein sequence ID" value="KAI6093239.1"/>
    <property type="molecule type" value="Genomic_DNA"/>
</dbReference>
<sequence length="479" mass="52471">MSSIAQSAVANLKEAGLEDVLYIPGQQAYDTREGSYWSLTPRLGPWAIVQPRNTEEVSKAVKALVKTDGCKFAVRSGGHMSWNGAGNNIEEGVTIDLGLMAKTTYNPETKLASLQPGGRWTNVYADVEKHGVMVAGGREGLVGVGGLLTGGGLTYFTCRDGWGCDQVVNYEVVLADGSIVEANDTKNPDLFRVLKGGHNNFGIVTRFDMRTFEAKNIWDGNIVHSKAVTNEVIEAYVDFQTNLENNPDSHVLAMWVYVPQAPEHFINMVLTNLDGVENAKSFQKFLAVPGQQNIKSKTIASKVAEFLVPSGRYDSWLTLTFKLDGRIIQKAAAAFKNLMEELRKSIPDSNFSISMVLQPLLASWTQHSASKGGNMLGLERIPGNCVILITALEVETSELSTKVGTPALKAMFSEIESYATSLEKNVDFLYLNYCGDSQDPLPTYGEENLRKMREASAKYDPTGVFQQRVPGGFKISKVK</sequence>
<dbReference type="Proteomes" id="UP001497680">
    <property type="component" value="Unassembled WGS sequence"/>
</dbReference>
<organism evidence="1 2">
    <name type="scientific">Hypoxylon rubiginosum</name>
    <dbReference type="NCBI Taxonomy" id="110542"/>
    <lineage>
        <taxon>Eukaryota</taxon>
        <taxon>Fungi</taxon>
        <taxon>Dikarya</taxon>
        <taxon>Ascomycota</taxon>
        <taxon>Pezizomycotina</taxon>
        <taxon>Sordariomycetes</taxon>
        <taxon>Xylariomycetidae</taxon>
        <taxon>Xylariales</taxon>
        <taxon>Hypoxylaceae</taxon>
        <taxon>Hypoxylon</taxon>
    </lineage>
</organism>
<keyword evidence="2" id="KW-1185">Reference proteome</keyword>
<accession>A0ACC0DKI8</accession>
<evidence type="ECO:0000313" key="1">
    <source>
        <dbReference type="EMBL" id="KAI6093239.1"/>
    </source>
</evidence>